<reference evidence="3" key="2">
    <citation type="submission" date="2015-01" db="EMBL/GenBank/DDBJ databases">
        <title>Evolutionary Origins and Diversification of the Mycorrhizal Mutualists.</title>
        <authorList>
            <consortium name="DOE Joint Genome Institute"/>
            <consortium name="Mycorrhizal Genomics Consortium"/>
            <person name="Kohler A."/>
            <person name="Kuo A."/>
            <person name="Nagy L.G."/>
            <person name="Floudas D."/>
            <person name="Copeland A."/>
            <person name="Barry K.W."/>
            <person name="Cichocki N."/>
            <person name="Veneault-Fourrey C."/>
            <person name="LaButti K."/>
            <person name="Lindquist E.A."/>
            <person name="Lipzen A."/>
            <person name="Lundell T."/>
            <person name="Morin E."/>
            <person name="Murat C."/>
            <person name="Riley R."/>
            <person name="Ohm R."/>
            <person name="Sun H."/>
            <person name="Tunlid A."/>
            <person name="Henrissat B."/>
            <person name="Grigoriev I.V."/>
            <person name="Hibbett D.S."/>
            <person name="Martin F."/>
        </authorList>
    </citation>
    <scope>NUCLEOTIDE SEQUENCE [LARGE SCALE GENOMIC DNA]</scope>
    <source>
        <strain evidence="3">F 1598</strain>
    </source>
</reference>
<evidence type="ECO:0000256" key="1">
    <source>
        <dbReference type="SAM" id="MobiDB-lite"/>
    </source>
</evidence>
<name>A0A0C3EUC4_PILCF</name>
<feature type="region of interest" description="Disordered" evidence="1">
    <location>
        <begin position="1"/>
        <end position="30"/>
    </location>
</feature>
<dbReference type="EMBL" id="KN833317">
    <property type="protein sequence ID" value="KIM71441.1"/>
    <property type="molecule type" value="Genomic_DNA"/>
</dbReference>
<feature type="region of interest" description="Disordered" evidence="1">
    <location>
        <begin position="118"/>
        <end position="139"/>
    </location>
</feature>
<feature type="region of interest" description="Disordered" evidence="1">
    <location>
        <begin position="48"/>
        <end position="69"/>
    </location>
</feature>
<organism evidence="2 3">
    <name type="scientific">Piloderma croceum (strain F 1598)</name>
    <dbReference type="NCBI Taxonomy" id="765440"/>
    <lineage>
        <taxon>Eukaryota</taxon>
        <taxon>Fungi</taxon>
        <taxon>Dikarya</taxon>
        <taxon>Basidiomycota</taxon>
        <taxon>Agaricomycotina</taxon>
        <taxon>Agaricomycetes</taxon>
        <taxon>Agaricomycetidae</taxon>
        <taxon>Atheliales</taxon>
        <taxon>Atheliaceae</taxon>
        <taxon>Piloderma</taxon>
    </lineage>
</organism>
<protein>
    <submittedName>
        <fullName evidence="2">Uncharacterized protein</fullName>
    </submittedName>
</protein>
<evidence type="ECO:0000313" key="3">
    <source>
        <dbReference type="Proteomes" id="UP000054166"/>
    </source>
</evidence>
<proteinExistence type="predicted"/>
<reference evidence="2 3" key="1">
    <citation type="submission" date="2014-04" db="EMBL/GenBank/DDBJ databases">
        <authorList>
            <consortium name="DOE Joint Genome Institute"/>
            <person name="Kuo A."/>
            <person name="Tarkka M."/>
            <person name="Buscot F."/>
            <person name="Kohler A."/>
            <person name="Nagy L.G."/>
            <person name="Floudas D."/>
            <person name="Copeland A."/>
            <person name="Barry K.W."/>
            <person name="Cichocki N."/>
            <person name="Veneault-Fourrey C."/>
            <person name="LaButti K."/>
            <person name="Lindquist E.A."/>
            <person name="Lipzen A."/>
            <person name="Lundell T."/>
            <person name="Morin E."/>
            <person name="Murat C."/>
            <person name="Sun H."/>
            <person name="Tunlid A."/>
            <person name="Henrissat B."/>
            <person name="Grigoriev I.V."/>
            <person name="Hibbett D.S."/>
            <person name="Martin F."/>
            <person name="Nordberg H.P."/>
            <person name="Cantor M.N."/>
            <person name="Hua S.X."/>
        </authorList>
    </citation>
    <scope>NUCLEOTIDE SEQUENCE [LARGE SCALE GENOMIC DNA]</scope>
    <source>
        <strain evidence="2 3">F 1598</strain>
    </source>
</reference>
<accession>A0A0C3EUC4</accession>
<gene>
    <name evidence="2" type="ORF">PILCRDRAFT_830327</name>
</gene>
<evidence type="ECO:0000313" key="2">
    <source>
        <dbReference type="EMBL" id="KIM71441.1"/>
    </source>
</evidence>
<dbReference type="Proteomes" id="UP000054166">
    <property type="component" value="Unassembled WGS sequence"/>
</dbReference>
<feature type="compositionally biased region" description="Acidic residues" evidence="1">
    <location>
        <begin position="50"/>
        <end position="68"/>
    </location>
</feature>
<dbReference type="HOGENOM" id="CLU_909481_0_0_1"/>
<sequence>MVFESSKSECLSSAHESKRPSVNRRTVQRTTIAAGKSKAVIEDLHVPTFEFDDENESDNIADDDEEPGDVSMVVLPSTSTDYEKSIDCLTALVISPTPNRSFISGAFTSPEASSISTATSISHESVGDDQFVDEESTTSKPELVEWNAQIRAWERGIIKAEGGMIAGKTRRAAVRESREADTRTQETGVKIAFKSLPLTGNTAPKVAVAYRHSRNFEKFVRKIIPNKRSSKCPVPTPQTQQSEVSLPTAANPLRSPGWALPDDLPVGPDKVGPWKLYVPGIGLVNLSNTSVASGENAHKTSSNVHA</sequence>
<keyword evidence="3" id="KW-1185">Reference proteome</keyword>
<dbReference type="InParanoid" id="A0A0C3EUC4"/>
<dbReference type="AlphaFoldDB" id="A0A0C3EUC4"/>